<organism evidence="2 3">
    <name type="scientific">Niallia hominis</name>
    <dbReference type="NCBI Taxonomy" id="3133173"/>
    <lineage>
        <taxon>Bacteria</taxon>
        <taxon>Bacillati</taxon>
        <taxon>Bacillota</taxon>
        <taxon>Bacilli</taxon>
        <taxon>Bacillales</taxon>
        <taxon>Bacillaceae</taxon>
        <taxon>Niallia</taxon>
    </lineage>
</organism>
<reference evidence="2 3" key="1">
    <citation type="submission" date="2024-03" db="EMBL/GenBank/DDBJ databases">
        <title>Human intestinal bacterial collection.</title>
        <authorList>
            <person name="Pauvert C."/>
            <person name="Hitch T.C.A."/>
            <person name="Clavel T."/>
        </authorList>
    </citation>
    <scope>NUCLEOTIDE SEQUENCE [LARGE SCALE GENOMIC DNA]</scope>
    <source>
        <strain evidence="2 3">CLA-SR-H024</strain>
    </source>
</reference>
<dbReference type="RefSeq" id="WP_349204792.1">
    <property type="nucleotide sequence ID" value="NZ_JBBMFN010000022.1"/>
</dbReference>
<gene>
    <name evidence="2" type="ORF">WMO63_10960</name>
</gene>
<name>A0ABV1EYK7_9BACI</name>
<dbReference type="Proteomes" id="UP001465426">
    <property type="component" value="Unassembled WGS sequence"/>
</dbReference>
<feature type="chain" id="PRO_5045257628" description="Lipoprotein" evidence="1">
    <location>
        <begin position="21"/>
        <end position="185"/>
    </location>
</feature>
<evidence type="ECO:0000313" key="3">
    <source>
        <dbReference type="Proteomes" id="UP001465426"/>
    </source>
</evidence>
<keyword evidence="3" id="KW-1185">Reference proteome</keyword>
<keyword evidence="1" id="KW-0732">Signal</keyword>
<feature type="signal peptide" evidence="1">
    <location>
        <begin position="1"/>
        <end position="20"/>
    </location>
</feature>
<evidence type="ECO:0008006" key="4">
    <source>
        <dbReference type="Google" id="ProtNLM"/>
    </source>
</evidence>
<dbReference type="PROSITE" id="PS51257">
    <property type="entry name" value="PROKAR_LIPOPROTEIN"/>
    <property type="match status" value="1"/>
</dbReference>
<comment type="caution">
    <text evidence="2">The sequence shown here is derived from an EMBL/GenBank/DDBJ whole genome shotgun (WGS) entry which is preliminary data.</text>
</comment>
<protein>
    <recommendedName>
        <fullName evidence="4">Lipoprotein</fullName>
    </recommendedName>
</protein>
<evidence type="ECO:0000256" key="1">
    <source>
        <dbReference type="SAM" id="SignalP"/>
    </source>
</evidence>
<accession>A0ABV1EYK7</accession>
<sequence>MRYKLLLIICAVLLTGCSLSSKVDSEKEETRKKEVTYEEEVKGIIEIINSDINEIENFTKPLLLLDSTEEMSIIVEKQEELTSNANEVLTKLEDVSSPAKYETIHENLTNSMRDYRDNLQNKLNFYKENQYEITSSNSLAQEGNWVSMGDVTDFQQESDKLDSNLEMAVQNMEQRLANIEEKFNQ</sequence>
<dbReference type="EMBL" id="JBBMFN010000022">
    <property type="protein sequence ID" value="MEQ2466182.1"/>
    <property type="molecule type" value="Genomic_DNA"/>
</dbReference>
<proteinExistence type="predicted"/>
<evidence type="ECO:0000313" key="2">
    <source>
        <dbReference type="EMBL" id="MEQ2466182.1"/>
    </source>
</evidence>